<protein>
    <submittedName>
        <fullName evidence="1">HAD-IA family hydrolase</fullName>
    </submittedName>
</protein>
<dbReference type="PANTHER" id="PTHR43611:SF3">
    <property type="entry name" value="FLAVIN MONONUCLEOTIDE HYDROLASE 1, CHLOROPLATIC"/>
    <property type="match status" value="1"/>
</dbReference>
<dbReference type="InterPro" id="IPR036412">
    <property type="entry name" value="HAD-like_sf"/>
</dbReference>
<keyword evidence="2" id="KW-1185">Reference proteome</keyword>
<dbReference type="NCBIfam" id="TIGR01509">
    <property type="entry name" value="HAD-SF-IA-v3"/>
    <property type="match status" value="1"/>
</dbReference>
<proteinExistence type="predicted"/>
<dbReference type="Proteomes" id="UP000451860">
    <property type="component" value="Unassembled WGS sequence"/>
</dbReference>
<dbReference type="SUPFAM" id="SSF56784">
    <property type="entry name" value="HAD-like"/>
    <property type="match status" value="1"/>
</dbReference>
<dbReference type="InterPro" id="IPR023214">
    <property type="entry name" value="HAD_sf"/>
</dbReference>
<sequence length="192" mass="20275">MALADRLDRSAWAEFAEAIDFPGVNLAMDGGLSHAAARERVAASHPEHAATFARYCENFAGSLTGPVPGTAEIIDELAAARVPLLGLTNWSAETFVHARPAAPAIGRLDSVVVSGEEGVVKPDPAIFEILIARYALDPARTVFIDDSPANVRGAEAVGIAALRFTGADRLREDLRSLGLPLRRVARVGSGRP</sequence>
<keyword evidence="1" id="KW-0378">Hydrolase</keyword>
<accession>A0A7J5UKX8</accession>
<dbReference type="OrthoDB" id="9797415at2"/>
<reference evidence="1 2" key="1">
    <citation type="submission" date="2019-10" db="EMBL/GenBank/DDBJ databases">
        <title>Georgenia wutianyii sp. nov. and Georgenia yuyongxinii sp. nov. isolated from plateau pika (Ochotona curzoniae) in the Qinghai-Tibet plateau of China.</title>
        <authorList>
            <person name="Tian Z."/>
        </authorList>
    </citation>
    <scope>NUCLEOTIDE SEQUENCE [LARGE SCALE GENOMIC DNA]</scope>
    <source>
        <strain evidence="1 2">DSM 21501</strain>
    </source>
</reference>
<dbReference type="GO" id="GO:0016787">
    <property type="term" value="F:hydrolase activity"/>
    <property type="evidence" value="ECO:0007669"/>
    <property type="project" value="UniProtKB-KW"/>
</dbReference>
<dbReference type="AlphaFoldDB" id="A0A7J5UKX8"/>
<name>A0A7J5UKX8_9MICO</name>
<evidence type="ECO:0000313" key="2">
    <source>
        <dbReference type="Proteomes" id="UP000451860"/>
    </source>
</evidence>
<dbReference type="PANTHER" id="PTHR43611">
    <property type="entry name" value="ALPHA-D-GLUCOSE 1-PHOSPHATE PHOSPHATASE"/>
    <property type="match status" value="1"/>
</dbReference>
<evidence type="ECO:0000313" key="1">
    <source>
        <dbReference type="EMBL" id="KAE8762794.1"/>
    </source>
</evidence>
<dbReference type="Gene3D" id="3.40.50.1000">
    <property type="entry name" value="HAD superfamily/HAD-like"/>
    <property type="match status" value="1"/>
</dbReference>
<dbReference type="EMBL" id="WHJE01000123">
    <property type="protein sequence ID" value="KAE8762794.1"/>
    <property type="molecule type" value="Genomic_DNA"/>
</dbReference>
<dbReference type="InterPro" id="IPR006439">
    <property type="entry name" value="HAD-SF_hydro_IA"/>
</dbReference>
<dbReference type="Pfam" id="PF00702">
    <property type="entry name" value="Hydrolase"/>
    <property type="match status" value="1"/>
</dbReference>
<comment type="caution">
    <text evidence="1">The sequence shown here is derived from an EMBL/GenBank/DDBJ whole genome shotgun (WGS) entry which is preliminary data.</text>
</comment>
<gene>
    <name evidence="1" type="ORF">GB883_17510</name>
</gene>
<organism evidence="1 2">
    <name type="scientific">Georgenia thermotolerans</name>
    <dbReference type="NCBI Taxonomy" id="527326"/>
    <lineage>
        <taxon>Bacteria</taxon>
        <taxon>Bacillati</taxon>
        <taxon>Actinomycetota</taxon>
        <taxon>Actinomycetes</taxon>
        <taxon>Micrococcales</taxon>
        <taxon>Bogoriellaceae</taxon>
        <taxon>Georgenia</taxon>
    </lineage>
</organism>